<evidence type="ECO:0000256" key="4">
    <source>
        <dbReference type="ARBA" id="ARBA00022833"/>
    </source>
</evidence>
<dbReference type="PANTHER" id="PTHR11804">
    <property type="entry name" value="PROTEASE M3 THIMET OLIGOPEPTIDASE-RELATED"/>
    <property type="match status" value="1"/>
</dbReference>
<dbReference type="HOGENOM" id="CLU_021290_2_0_0"/>
<protein>
    <recommendedName>
        <fullName evidence="6">Oligopeptidase F</fullName>
        <ecNumber evidence="6">3.4.24.-</ecNumber>
    </recommendedName>
</protein>
<evidence type="ECO:0000259" key="8">
    <source>
        <dbReference type="Pfam" id="PF08439"/>
    </source>
</evidence>
<dbReference type="Gene3D" id="1.10.1370.20">
    <property type="entry name" value="Oligoendopeptidase f, C-terminal domain"/>
    <property type="match status" value="1"/>
</dbReference>
<keyword evidence="10" id="KW-1185">Reference proteome</keyword>
<feature type="domain" description="Oligopeptidase F N-terminal" evidence="8">
    <location>
        <begin position="118"/>
        <end position="186"/>
    </location>
</feature>
<dbReference type="eggNOG" id="COG1164">
    <property type="taxonomic scope" value="Bacteria"/>
</dbReference>
<evidence type="ECO:0000256" key="2">
    <source>
        <dbReference type="ARBA" id="ARBA00022723"/>
    </source>
</evidence>
<dbReference type="EMBL" id="FR872582">
    <property type="protein sequence ID" value="CCB88665.1"/>
    <property type="molecule type" value="Genomic_DNA"/>
</dbReference>
<name>F8L7D7_SIMNZ</name>
<evidence type="ECO:0000256" key="5">
    <source>
        <dbReference type="ARBA" id="ARBA00023049"/>
    </source>
</evidence>
<keyword evidence="1 6" id="KW-0645">Protease</keyword>
<organism evidence="9 10">
    <name type="scientific">Simkania negevensis (strain ATCC VR-1471 / DSM 27360 / Z)</name>
    <dbReference type="NCBI Taxonomy" id="331113"/>
    <lineage>
        <taxon>Bacteria</taxon>
        <taxon>Pseudomonadati</taxon>
        <taxon>Chlamydiota</taxon>
        <taxon>Chlamydiia</taxon>
        <taxon>Parachlamydiales</taxon>
        <taxon>Simkaniaceae</taxon>
        <taxon>Simkania</taxon>
    </lineage>
</organism>
<reference evidence="9 10" key="2">
    <citation type="journal article" date="2011" name="Mol. Biol. Evol.">
        <title>Unity in variety--the pan-genome of the Chlamydiae.</title>
        <authorList>
            <person name="Collingro A."/>
            <person name="Tischler P."/>
            <person name="Weinmaier T."/>
            <person name="Penz T."/>
            <person name="Heinz E."/>
            <person name="Brunham R.C."/>
            <person name="Read T.D."/>
            <person name="Bavoil P.M."/>
            <person name="Sachse K."/>
            <person name="Kahane S."/>
            <person name="Friedman M.G."/>
            <person name="Rattei T."/>
            <person name="Myers G.S."/>
            <person name="Horn M."/>
        </authorList>
    </citation>
    <scope>NUCLEOTIDE SEQUENCE [LARGE SCALE GENOMIC DNA]</scope>
    <source>
        <strain evidence="10">ATCC VR-1471 / Z</strain>
    </source>
</reference>
<dbReference type="RefSeq" id="WP_013943132.1">
    <property type="nucleotide sequence ID" value="NC_015713.1"/>
</dbReference>
<evidence type="ECO:0000256" key="3">
    <source>
        <dbReference type="ARBA" id="ARBA00022801"/>
    </source>
</evidence>
<dbReference type="InterPro" id="IPR042088">
    <property type="entry name" value="OligoPept_F_C"/>
</dbReference>
<dbReference type="GO" id="GO:0004222">
    <property type="term" value="F:metalloendopeptidase activity"/>
    <property type="evidence" value="ECO:0007669"/>
    <property type="project" value="UniProtKB-UniRule"/>
</dbReference>
<dbReference type="SUPFAM" id="SSF55486">
    <property type="entry name" value="Metalloproteases ('zincins'), catalytic domain"/>
    <property type="match status" value="1"/>
</dbReference>
<dbReference type="Gene3D" id="1.20.140.70">
    <property type="entry name" value="Oligopeptidase f, N-terminal domain"/>
    <property type="match status" value="1"/>
</dbReference>
<dbReference type="NCBIfam" id="TIGR00181">
    <property type="entry name" value="pepF"/>
    <property type="match status" value="1"/>
</dbReference>
<keyword evidence="2 6" id="KW-0479">Metal-binding</keyword>
<dbReference type="InterPro" id="IPR013647">
    <property type="entry name" value="OligopepF_N_dom"/>
</dbReference>
<keyword evidence="5 6" id="KW-0482">Metalloprotease</keyword>
<dbReference type="Gene3D" id="1.10.287.830">
    <property type="entry name" value="putative peptidase helix hairpin domain like"/>
    <property type="match status" value="1"/>
</dbReference>
<dbReference type="InterPro" id="IPR001567">
    <property type="entry name" value="Pept_M3A_M3B_dom"/>
</dbReference>
<dbReference type="PANTHER" id="PTHR11804:SF84">
    <property type="entry name" value="SACCHAROLYSIN"/>
    <property type="match status" value="1"/>
</dbReference>
<gene>
    <name evidence="9" type="primary">yjbG</name>
    <name evidence="9" type="ordered locus">SNE_A07880</name>
</gene>
<evidence type="ECO:0000259" key="7">
    <source>
        <dbReference type="Pfam" id="PF01432"/>
    </source>
</evidence>
<dbReference type="Proteomes" id="UP000000496">
    <property type="component" value="Chromosome gsn.131"/>
</dbReference>
<dbReference type="STRING" id="331113.SNE_A07880"/>
<dbReference type="GO" id="GO:0006518">
    <property type="term" value="P:peptide metabolic process"/>
    <property type="evidence" value="ECO:0007669"/>
    <property type="project" value="TreeGrafter"/>
</dbReference>
<accession>F8L7D7</accession>
<feature type="domain" description="Peptidase M3A/M3B catalytic" evidence="7">
    <location>
        <begin position="206"/>
        <end position="585"/>
    </location>
</feature>
<proteinExistence type="inferred from homology"/>
<evidence type="ECO:0000256" key="6">
    <source>
        <dbReference type="RuleBase" id="RU368091"/>
    </source>
</evidence>
<sequence length="603" mass="69990">MAKERAEIADEHKWNVASLYPSLEAWEKGFKALAKEKIQGVRFPEIQKFQGKMGESPDLLAKLLKAAFELERNIVKLYTYAHLRHDEDVVHDVHKNAYDRISLLYYEYDNETSWIQPELLQLDETTFQMYLMAPELKDYQVYLKKVYALKPHTLSSDKEALLALAGKALQTSQKAFSLLNDADLKFPQIETATGEKKDLSYGSYLLYMQSKDRTLRKNAFVELHKQYQQFENTICELINGQVQNHIFIAKARHYPSALHASLTPHQIDVDVYHNLIKTVRENIGNLHRYIKLRKKLLGVDQLHCHDLHVSLLPEFEKKYTFDEAKAAILESVSVMGRNYQATLEKGLGEERWVDLFENKRKRSGAYSSGCYDSIPFILMNFHGTLRDVMTLSHEAGHSMHSYLSNHSQPYQYSHYPIFLAEIASTFHEDLLFRYFVEKASSRQEKCYFLNQKIDDIRATLFRQTQFAEFELKLHVLGEQGIPLTPTTLKEAYRQLNIDYYGPDLTADPEIDVEFLRIPHFYYNFYVYQYATGISAASALVQHVLTEGESARDAYIKFLSSGSSKYPLELLQEAGVDMHSKEPIEKLLHRFNGFVTELEKEMQC</sequence>
<dbReference type="KEGG" id="sng:SNE_A07880"/>
<comment type="similarity">
    <text evidence="6">Belongs to the peptidase M3B family.</text>
</comment>
<keyword evidence="3 6" id="KW-0378">Hydrolase</keyword>
<keyword evidence="4 6" id="KW-0862">Zinc</keyword>
<comment type="cofactor">
    <cofactor evidence="6">
        <name>Zn(2+)</name>
        <dbReference type="ChEBI" id="CHEBI:29105"/>
    </cofactor>
    <text evidence="6">Binds 1 zinc ion.</text>
</comment>
<dbReference type="GO" id="GO:0046872">
    <property type="term" value="F:metal ion binding"/>
    <property type="evidence" value="ECO:0007669"/>
    <property type="project" value="UniProtKB-UniRule"/>
</dbReference>
<dbReference type="EC" id="3.4.24.-" evidence="6"/>
<dbReference type="CDD" id="cd09608">
    <property type="entry name" value="M3B_PepF"/>
    <property type="match status" value="1"/>
</dbReference>
<dbReference type="Pfam" id="PF01432">
    <property type="entry name" value="Peptidase_M3"/>
    <property type="match status" value="1"/>
</dbReference>
<dbReference type="InterPro" id="IPR045090">
    <property type="entry name" value="Pept_M3A_M3B"/>
</dbReference>
<dbReference type="AlphaFoldDB" id="F8L7D7"/>
<evidence type="ECO:0000256" key="1">
    <source>
        <dbReference type="ARBA" id="ARBA00022670"/>
    </source>
</evidence>
<dbReference type="Pfam" id="PF08439">
    <property type="entry name" value="Peptidase_M3_N"/>
    <property type="match status" value="1"/>
</dbReference>
<evidence type="ECO:0000313" key="9">
    <source>
        <dbReference type="EMBL" id="CCB88665.1"/>
    </source>
</evidence>
<dbReference type="InterPro" id="IPR004438">
    <property type="entry name" value="Peptidase_M3B"/>
</dbReference>
<reference key="1">
    <citation type="journal article" date="2011" name="Mol. Biol. Evol.">
        <title>Unity in variety -- the pan-genome of the Chlamydiae.</title>
        <authorList>
            <person name="Collingro A."/>
            <person name="Tischler P."/>
            <person name="Weinmaier T."/>
            <person name="Penz T."/>
            <person name="Heinz E."/>
            <person name="Brunham R.C."/>
            <person name="Read T.D."/>
            <person name="Bavoil P.M."/>
            <person name="Sachse K."/>
            <person name="Kahane S."/>
            <person name="Friedman M.G."/>
            <person name="Rattei T."/>
            <person name="Myers G.S.A."/>
            <person name="Horn M."/>
        </authorList>
    </citation>
    <scope>NUCLEOTIDE SEQUENCE</scope>
    <source>
        <strain>Z</strain>
    </source>
</reference>
<evidence type="ECO:0000313" key="10">
    <source>
        <dbReference type="Proteomes" id="UP000000496"/>
    </source>
</evidence>
<dbReference type="GO" id="GO:0006508">
    <property type="term" value="P:proteolysis"/>
    <property type="evidence" value="ECO:0007669"/>
    <property type="project" value="UniProtKB-KW"/>
</dbReference>
<dbReference type="OrthoDB" id="9766487at2"/>
<comment type="function">
    <text evidence="6">Has oligopeptidase activity and degrades a variety of small bioactive peptides.</text>
</comment>